<reference evidence="1 2" key="1">
    <citation type="journal article" date="2016" name="Genome Announc.">
        <title>Draft Genome Sequence of the Thermotolerant Cyanobacterium Desertifilum sp. IPPAS B-1220.</title>
        <authorList>
            <person name="Mironov K.S."/>
            <person name="Sinetova M.A."/>
            <person name="Bolatkhan K."/>
            <person name="Zayadan B.K."/>
            <person name="Ustinova V.V."/>
            <person name="Kupriyanova E.V."/>
            <person name="Skrypnik A.N."/>
            <person name="Gogoleva N.E."/>
            <person name="Gogolev Y.V."/>
            <person name="Los D.A."/>
        </authorList>
    </citation>
    <scope>NUCLEOTIDE SEQUENCE [LARGE SCALE GENOMIC DNA]</scope>
    <source>
        <strain evidence="1 2">IPPAS B-1220</strain>
    </source>
</reference>
<organism evidence="1 2">
    <name type="scientific">Desertifilum tharense IPPAS B-1220</name>
    <dbReference type="NCBI Taxonomy" id="1781255"/>
    <lineage>
        <taxon>Bacteria</taxon>
        <taxon>Bacillati</taxon>
        <taxon>Cyanobacteriota</taxon>
        <taxon>Cyanophyceae</taxon>
        <taxon>Desertifilales</taxon>
        <taxon>Desertifilaceae</taxon>
        <taxon>Desertifilum</taxon>
    </lineage>
</organism>
<evidence type="ECO:0000313" key="1">
    <source>
        <dbReference type="EMBL" id="XPM67036.1"/>
    </source>
</evidence>
<evidence type="ECO:0000313" key="2">
    <source>
        <dbReference type="Proteomes" id="UP000095472"/>
    </source>
</evidence>
<accession>A0ACD5H4T5</accession>
<protein>
    <submittedName>
        <fullName evidence="1">WD40 repeat domain-containing protein</fullName>
    </submittedName>
</protein>
<gene>
    <name evidence="1" type="ORF">BH720_005250</name>
</gene>
<name>A0ACD5H4T5_9CYAN</name>
<keyword evidence="2" id="KW-1185">Reference proteome</keyword>
<dbReference type="Proteomes" id="UP000095472">
    <property type="component" value="Chromosome"/>
</dbReference>
<proteinExistence type="predicted"/>
<sequence length="112" mass="12142">MGWRRSHPQTLAASRVWRICAAANAPDHEGRIWDVAFSPDGQRIATASLDGTAKLWRWQQPNSLAETPDIVLEGHTSEIWGIAFSPDNQKIATAGREGSCGCGIPKVNCCGL</sequence>
<dbReference type="EMBL" id="CP182909">
    <property type="protein sequence ID" value="XPM67036.1"/>
    <property type="molecule type" value="Genomic_DNA"/>
</dbReference>